<feature type="transmembrane region" description="Helical" evidence="8">
    <location>
        <begin position="199"/>
        <end position="221"/>
    </location>
</feature>
<dbReference type="Proteomes" id="UP000564385">
    <property type="component" value="Unassembled WGS sequence"/>
</dbReference>
<dbReference type="Pfam" id="PF13231">
    <property type="entry name" value="PMT_2"/>
    <property type="match status" value="1"/>
</dbReference>
<dbReference type="PANTHER" id="PTHR33908">
    <property type="entry name" value="MANNOSYLTRANSFERASE YKCB-RELATED"/>
    <property type="match status" value="1"/>
</dbReference>
<feature type="domain" description="Glycosyltransferase RgtA/B/C/D-like" evidence="9">
    <location>
        <begin position="77"/>
        <end position="214"/>
    </location>
</feature>
<comment type="subcellular location">
    <subcellularLocation>
        <location evidence="1">Cell membrane</location>
        <topology evidence="1">Multi-pass membrane protein</topology>
    </subcellularLocation>
</comment>
<dbReference type="InterPro" id="IPR038731">
    <property type="entry name" value="RgtA/B/C-like"/>
</dbReference>
<name>A0A852VEB7_9BACT</name>
<feature type="transmembrane region" description="Helical" evidence="8">
    <location>
        <begin position="129"/>
        <end position="147"/>
    </location>
</feature>
<feature type="transmembrane region" description="Helical" evidence="8">
    <location>
        <begin position="385"/>
        <end position="408"/>
    </location>
</feature>
<keyword evidence="7 8" id="KW-0472">Membrane</keyword>
<feature type="transmembrane region" description="Helical" evidence="8">
    <location>
        <begin position="332"/>
        <end position="349"/>
    </location>
</feature>
<dbReference type="GO" id="GO:0005886">
    <property type="term" value="C:plasma membrane"/>
    <property type="evidence" value="ECO:0007669"/>
    <property type="project" value="UniProtKB-SubCell"/>
</dbReference>
<dbReference type="InterPro" id="IPR011990">
    <property type="entry name" value="TPR-like_helical_dom_sf"/>
</dbReference>
<dbReference type="AlphaFoldDB" id="A0A852VEB7"/>
<accession>A0A852VEB7</accession>
<organism evidence="10 11">
    <name type="scientific">Tunturiibacter lichenicola</name>
    <dbReference type="NCBI Taxonomy" id="2051959"/>
    <lineage>
        <taxon>Bacteria</taxon>
        <taxon>Pseudomonadati</taxon>
        <taxon>Acidobacteriota</taxon>
        <taxon>Terriglobia</taxon>
        <taxon>Terriglobales</taxon>
        <taxon>Acidobacteriaceae</taxon>
        <taxon>Tunturiibacter</taxon>
    </lineage>
</organism>
<protein>
    <recommendedName>
        <fullName evidence="9">Glycosyltransferase RgtA/B/C/D-like domain-containing protein</fullName>
    </recommendedName>
</protein>
<dbReference type="GO" id="GO:0009103">
    <property type="term" value="P:lipopolysaccharide biosynthetic process"/>
    <property type="evidence" value="ECO:0007669"/>
    <property type="project" value="UniProtKB-ARBA"/>
</dbReference>
<proteinExistence type="predicted"/>
<dbReference type="InterPro" id="IPR050297">
    <property type="entry name" value="LipidA_mod_glycosyltrf_83"/>
</dbReference>
<feature type="transmembrane region" description="Helical" evidence="8">
    <location>
        <begin position="77"/>
        <end position="98"/>
    </location>
</feature>
<evidence type="ECO:0000313" key="11">
    <source>
        <dbReference type="Proteomes" id="UP000564385"/>
    </source>
</evidence>
<evidence type="ECO:0000259" key="9">
    <source>
        <dbReference type="Pfam" id="PF13231"/>
    </source>
</evidence>
<dbReference type="GO" id="GO:0016763">
    <property type="term" value="F:pentosyltransferase activity"/>
    <property type="evidence" value="ECO:0007669"/>
    <property type="project" value="TreeGrafter"/>
</dbReference>
<feature type="transmembrane region" description="Helical" evidence="8">
    <location>
        <begin position="297"/>
        <end position="320"/>
    </location>
</feature>
<dbReference type="SUPFAM" id="SSF48452">
    <property type="entry name" value="TPR-like"/>
    <property type="match status" value="1"/>
</dbReference>
<evidence type="ECO:0000256" key="8">
    <source>
        <dbReference type="SAM" id="Phobius"/>
    </source>
</evidence>
<evidence type="ECO:0000256" key="5">
    <source>
        <dbReference type="ARBA" id="ARBA00022692"/>
    </source>
</evidence>
<keyword evidence="3" id="KW-0328">Glycosyltransferase</keyword>
<keyword evidence="6 8" id="KW-1133">Transmembrane helix</keyword>
<evidence type="ECO:0000256" key="6">
    <source>
        <dbReference type="ARBA" id="ARBA00022989"/>
    </source>
</evidence>
<reference evidence="10 11" key="1">
    <citation type="submission" date="2020-07" db="EMBL/GenBank/DDBJ databases">
        <title>Genomic Encyclopedia of Type Strains, Phase IV (KMG-V): Genome sequencing to study the core and pangenomes of soil and plant-associated prokaryotes.</title>
        <authorList>
            <person name="Whitman W."/>
        </authorList>
    </citation>
    <scope>NUCLEOTIDE SEQUENCE [LARGE SCALE GENOMIC DNA]</scope>
    <source>
        <strain evidence="10 11">M8UP22</strain>
    </source>
</reference>
<keyword evidence="5 8" id="KW-0812">Transmembrane</keyword>
<evidence type="ECO:0000256" key="1">
    <source>
        <dbReference type="ARBA" id="ARBA00004651"/>
    </source>
</evidence>
<dbReference type="Gene3D" id="1.25.40.10">
    <property type="entry name" value="Tetratricopeptide repeat domain"/>
    <property type="match status" value="1"/>
</dbReference>
<evidence type="ECO:0000313" key="10">
    <source>
        <dbReference type="EMBL" id="NYF90020.1"/>
    </source>
</evidence>
<keyword evidence="4" id="KW-0808">Transferase</keyword>
<dbReference type="EMBL" id="JACCCU010000001">
    <property type="protein sequence ID" value="NYF90020.1"/>
    <property type="molecule type" value="Genomic_DNA"/>
</dbReference>
<evidence type="ECO:0000256" key="3">
    <source>
        <dbReference type="ARBA" id="ARBA00022676"/>
    </source>
</evidence>
<feature type="transmembrane region" description="Helical" evidence="8">
    <location>
        <begin position="361"/>
        <end position="378"/>
    </location>
</feature>
<dbReference type="PANTHER" id="PTHR33908:SF11">
    <property type="entry name" value="MEMBRANE PROTEIN"/>
    <property type="match status" value="1"/>
</dbReference>
<sequence>MSSANWDEAHHLYDGYNVWTKHDYRLNAEVPPLVKLTAALPLLRMHLYTPANQGKSQSLEAFLDGRLFVFRNGGDRVLFPARMFCMIFTFLLAALLYIATREMFGDTAALAALALFVFDPNVLAHGTLISTDIGSACFIFGTIYAFYLYTKAPSPARLAIVGLAAGLAMCAKFTGIFVLPMLVLLAGAEALHARNSVILWRRLVACAVVLVCTWAVIWAFYGFRYAPAPNGLELSPTLTPYVASMPNKANAEELSLVAKFHLLPESYIWGLANTKKTEWEYTSYFFGKMYRHGPWPYFPAAFLIKSTLPLLILLTLLPFLWFRRGDRHTRELYFMLVPVVFYFTLVTTSHMDIGARHLMPIYPFLYSLAGVSIAHALLRSRIWVVAAVMLLLWQVVTSVRVAPAYMAYGNEAWGGPSNVHRYLSDANVDWGQQLKSVKQYLDQNHVTDCWFAYFPDGAVEPSDYDISCKRLPTGSSLWWFKLPMDVPAVIDGTILISDSDLEGIESGDGPLNWFEPFREAKPVATIQQGVYVYRGRFDVPLMAALVDVRKTGDLAKTGQIDEALNMAQEAVALAPNSAITQLNLAGTLALKQRWSEALDHYQRANELARTIRPELEDEDLIPRSTAGIEAARSHLHEP</sequence>
<gene>
    <name evidence="10" type="ORF">HDF08_002087</name>
</gene>
<evidence type="ECO:0000256" key="7">
    <source>
        <dbReference type="ARBA" id="ARBA00023136"/>
    </source>
</evidence>
<keyword evidence="2" id="KW-1003">Cell membrane</keyword>
<evidence type="ECO:0000256" key="2">
    <source>
        <dbReference type="ARBA" id="ARBA00022475"/>
    </source>
</evidence>
<comment type="caution">
    <text evidence="10">The sequence shown here is derived from an EMBL/GenBank/DDBJ whole genome shotgun (WGS) entry which is preliminary data.</text>
</comment>
<evidence type="ECO:0000256" key="4">
    <source>
        <dbReference type="ARBA" id="ARBA00022679"/>
    </source>
</evidence>
<feature type="transmembrane region" description="Helical" evidence="8">
    <location>
        <begin position="159"/>
        <end position="187"/>
    </location>
</feature>